<dbReference type="Proteomes" id="UP000226031">
    <property type="component" value="Unassembled WGS sequence"/>
</dbReference>
<evidence type="ECO:0000313" key="2">
    <source>
        <dbReference type="Proteomes" id="UP000226031"/>
    </source>
</evidence>
<dbReference type="AlphaFoldDB" id="A0A2B7ZLY4"/>
<proteinExistence type="predicted"/>
<gene>
    <name evidence="1" type="ORF">GX50_02545</name>
</gene>
<dbReference type="VEuPathDB" id="FungiDB:EMCG_04317"/>
<dbReference type="EMBL" id="PDND01000036">
    <property type="protein sequence ID" value="PGH34655.1"/>
    <property type="molecule type" value="Genomic_DNA"/>
</dbReference>
<name>A0A2B7ZLY4_9EURO</name>
<evidence type="ECO:0000313" key="1">
    <source>
        <dbReference type="EMBL" id="PGH34655.1"/>
    </source>
</evidence>
<keyword evidence="2" id="KW-1185">Reference proteome</keyword>
<protein>
    <submittedName>
        <fullName evidence="1">Uncharacterized protein</fullName>
    </submittedName>
</protein>
<sequence length="182" mass="20788">MSGSLLGLVFTIALHKSIPFYLAESGPGFRRNMSGNDRSIKRLPLPDDFEASAESATRAFCSKANFDIVSDFWRFDLPAECSPVVEEAKKLYMQERSLSEITDTTQHGVVLRRGFNIGLERDIIIIPLVAIDNVTVITWEKIEMIPIDWSWKTAILISERTYFNVEEEKKIGEVLVQFKKRE</sequence>
<reference evidence="1 2" key="1">
    <citation type="submission" date="2017-10" db="EMBL/GenBank/DDBJ databases">
        <title>Comparative genomics in systemic dimorphic fungi from Ajellomycetaceae.</title>
        <authorList>
            <person name="Munoz J.F."/>
            <person name="Mcewen J.G."/>
            <person name="Clay O.K."/>
            <person name="Cuomo C.A."/>
        </authorList>
    </citation>
    <scope>NUCLEOTIDE SEQUENCE [LARGE SCALE GENOMIC DNA]</scope>
    <source>
        <strain evidence="1 2">UAMH4076</strain>
    </source>
</reference>
<accession>A0A2B7ZLY4</accession>
<organism evidence="1 2">
    <name type="scientific">[Emmonsia] crescens</name>
    <dbReference type="NCBI Taxonomy" id="73230"/>
    <lineage>
        <taxon>Eukaryota</taxon>
        <taxon>Fungi</taxon>
        <taxon>Dikarya</taxon>
        <taxon>Ascomycota</taxon>
        <taxon>Pezizomycotina</taxon>
        <taxon>Eurotiomycetes</taxon>
        <taxon>Eurotiomycetidae</taxon>
        <taxon>Onygenales</taxon>
        <taxon>Ajellomycetaceae</taxon>
        <taxon>Emergomyces</taxon>
    </lineage>
</organism>
<comment type="caution">
    <text evidence="1">The sequence shown here is derived from an EMBL/GenBank/DDBJ whole genome shotgun (WGS) entry which is preliminary data.</text>
</comment>